<proteinExistence type="predicted"/>
<dbReference type="KEGG" id="bgx:ESN35_03325"/>
<evidence type="ECO:0000313" key="3">
    <source>
        <dbReference type="Proteomes" id="UP000293589"/>
    </source>
</evidence>
<accession>A0A4P6DTM5</accession>
<dbReference type="AlphaFoldDB" id="A0A4P6DTM5"/>
<reference evidence="2 3" key="1">
    <citation type="submission" date="2019-01" db="EMBL/GenBank/DDBJ databases">
        <title>Complete genome sequence of Bifidobacterium gallinarum CACC 514.</title>
        <authorList>
            <person name="Jung M."/>
        </authorList>
    </citation>
    <scope>NUCLEOTIDE SEQUENCE [LARGE SCALE GENOMIC DNA]</scope>
    <source>
        <strain evidence="2 3">CACC 514</strain>
    </source>
</reference>
<organism evidence="2 3">
    <name type="scientific">Bifidobacterium pullorum subsp. gallinarum</name>
    <dbReference type="NCBI Taxonomy" id="78344"/>
    <lineage>
        <taxon>Bacteria</taxon>
        <taxon>Bacillati</taxon>
        <taxon>Actinomycetota</taxon>
        <taxon>Actinomycetes</taxon>
        <taxon>Bifidobacteriales</taxon>
        <taxon>Bifidobacteriaceae</taxon>
        <taxon>Bifidobacterium</taxon>
    </lineage>
</organism>
<evidence type="ECO:0000313" key="2">
    <source>
        <dbReference type="EMBL" id="QAY32567.1"/>
    </source>
</evidence>
<feature type="region of interest" description="Disordered" evidence="1">
    <location>
        <begin position="155"/>
        <end position="182"/>
    </location>
</feature>
<sequence length="182" mass="19508">MTTTEIIRKNLFPNARCVESGAQPYQVLDGQIVWRWNSRSGFLLTSSIKNLGSFAGFDVEGLEPGSEYVLAMEAGWLATTDTARGAIVSVHNADESNTSIVSDVSGRPPARQRLLRFTAPQDGHVRVCFRGPNEVDGKIGFYDIQLELASTYDAAVSGGGSGSSPGTPCRDRNGIRRAGGAR</sequence>
<dbReference type="EMBL" id="CP035464">
    <property type="protein sequence ID" value="QAY32567.1"/>
    <property type="molecule type" value="Genomic_DNA"/>
</dbReference>
<name>A0A4P6DTM5_9BIFI</name>
<dbReference type="Proteomes" id="UP000293589">
    <property type="component" value="Chromosome"/>
</dbReference>
<gene>
    <name evidence="2" type="ORF">ESN35_03325</name>
</gene>
<protein>
    <submittedName>
        <fullName evidence="2">Uncharacterized protein</fullName>
    </submittedName>
</protein>
<evidence type="ECO:0000256" key="1">
    <source>
        <dbReference type="SAM" id="MobiDB-lite"/>
    </source>
</evidence>
<dbReference type="RefSeq" id="WP_129237062.1">
    <property type="nucleotide sequence ID" value="NZ_CP035464.1"/>
</dbReference>